<evidence type="ECO:0000256" key="1">
    <source>
        <dbReference type="ARBA" id="ARBA00022729"/>
    </source>
</evidence>
<dbReference type="GO" id="GO:0009252">
    <property type="term" value="P:peptidoglycan biosynthetic process"/>
    <property type="evidence" value="ECO:0007669"/>
    <property type="project" value="UniProtKB-KW"/>
</dbReference>
<keyword evidence="3" id="KW-0573">Peptidoglycan synthesis</keyword>
<dbReference type="Gene3D" id="1.25.40.650">
    <property type="match status" value="1"/>
</dbReference>
<dbReference type="InterPro" id="IPR007443">
    <property type="entry name" value="LpoA"/>
</dbReference>
<proteinExistence type="predicted"/>
<dbReference type="Gene3D" id="1.25.40.10">
    <property type="entry name" value="Tetratricopeptide repeat domain"/>
    <property type="match status" value="1"/>
</dbReference>
<dbReference type="InterPro" id="IPR011990">
    <property type="entry name" value="TPR-like_helical_dom_sf"/>
</dbReference>
<evidence type="ECO:0000313" key="9">
    <source>
        <dbReference type="Proteomes" id="UP000054858"/>
    </source>
</evidence>
<keyword evidence="2" id="KW-0133">Cell shape</keyword>
<dbReference type="AlphaFoldDB" id="A0A0W0X1B9"/>
<dbReference type="InterPro" id="IPR028082">
    <property type="entry name" value="Peripla_BP_I"/>
</dbReference>
<dbReference type="PATRIC" id="fig|29423.5.peg.1386"/>
<name>A0A0W0X1B9_9GAMM</name>
<evidence type="ECO:0000256" key="2">
    <source>
        <dbReference type="ARBA" id="ARBA00022960"/>
    </source>
</evidence>
<keyword evidence="7 8" id="KW-0449">Lipoprotein</keyword>
<keyword evidence="5" id="KW-0564">Palmitate</keyword>
<reference evidence="8 9" key="1">
    <citation type="submission" date="2015-11" db="EMBL/GenBank/DDBJ databases">
        <title>Genomic analysis of 38 Legionella species identifies large and diverse effector repertoires.</title>
        <authorList>
            <person name="Burstein D."/>
            <person name="Amaro F."/>
            <person name="Zusman T."/>
            <person name="Lifshitz Z."/>
            <person name="Cohen O."/>
            <person name="Gilbert J.A."/>
            <person name="Pupko T."/>
            <person name="Shuman H.A."/>
            <person name="Segal G."/>
        </authorList>
    </citation>
    <scope>NUCLEOTIDE SEQUENCE [LARGE SCALE GENOMIC DNA]</scope>
    <source>
        <strain evidence="8 9">Oak Ridge-10</strain>
    </source>
</reference>
<dbReference type="Proteomes" id="UP000054858">
    <property type="component" value="Unassembled WGS sequence"/>
</dbReference>
<protein>
    <submittedName>
        <fullName evidence="8">Lipoprotein</fullName>
    </submittedName>
</protein>
<organism evidence="8 9">
    <name type="scientific">Legionella oakridgensis</name>
    <dbReference type="NCBI Taxonomy" id="29423"/>
    <lineage>
        <taxon>Bacteria</taxon>
        <taxon>Pseudomonadati</taxon>
        <taxon>Pseudomonadota</taxon>
        <taxon>Gammaproteobacteria</taxon>
        <taxon>Legionellales</taxon>
        <taxon>Legionellaceae</taxon>
        <taxon>Legionella</taxon>
    </lineage>
</organism>
<dbReference type="SUPFAM" id="SSF53822">
    <property type="entry name" value="Periplasmic binding protein-like I"/>
    <property type="match status" value="1"/>
</dbReference>
<gene>
    <name evidence="8" type="ORF">Loak_1324</name>
</gene>
<dbReference type="GO" id="GO:0030234">
    <property type="term" value="F:enzyme regulator activity"/>
    <property type="evidence" value="ECO:0007669"/>
    <property type="project" value="TreeGrafter"/>
</dbReference>
<dbReference type="GO" id="GO:0008360">
    <property type="term" value="P:regulation of cell shape"/>
    <property type="evidence" value="ECO:0007669"/>
    <property type="project" value="UniProtKB-KW"/>
</dbReference>
<accession>A0A0W0X1B9</accession>
<sequence length="598" mass="66582">MLSNSLFKCLSIICCVMTLSCCTNKVSDSHVQVNQQLASPYTMSAAAYLALANNKTGDERQSLLIMAAGRLIHDGQWQQGRTILLRMNELPADLADEKNLLLAKIDLILGQPRSAINRLAKIQAITSMPIYYQAQFHEMLAQAYQSTGNTVEAVGERIKLEALLPDEASRANNLRILWLTLTTLPPAELNTLAVEAPDDSELKGWMQLALISRQDYRQPQAIMAALARWQENYPQHPAHSILHTASNEQRLFAQPRHIALLLPLSGPLAGPGNAIKDGFMAAYSANGEVDHTKVHFYNTNAADVAALYQQALADGADYVVGPLTKTDVAAVAAMDHPVPTLLLNDVNTETKDNAYQFGLSPSNEAKQIAAKARNNGYIRALIIAPEGAWGDEIVAAFSSQWRANGGHVTDALRYRPNENLNTAVRDFLHITDSEARKKQLNQVLGHHIESTPRRRQDFDMIFLLSYPNKARQIMPLLQYYYAGDVPVYATSSVYSGTPNAMKDRDLNGIIFCDMPWVFNHHMEHKHWPEQYNSYNRLYALGMDSYALSRQLNQLLLFPAMGVSDKSGVLYLNPNGQIARIFAWGRFKQGVAERIHENG</sequence>
<dbReference type="Gene3D" id="3.40.50.2300">
    <property type="match status" value="2"/>
</dbReference>
<comment type="caution">
    <text evidence="8">The sequence shown here is derived from an EMBL/GenBank/DDBJ whole genome shotgun (WGS) entry which is preliminary data.</text>
</comment>
<keyword evidence="1" id="KW-0732">Signal</keyword>
<keyword evidence="6" id="KW-0998">Cell outer membrane</keyword>
<evidence type="ECO:0000256" key="4">
    <source>
        <dbReference type="ARBA" id="ARBA00023136"/>
    </source>
</evidence>
<evidence type="ECO:0000256" key="6">
    <source>
        <dbReference type="ARBA" id="ARBA00023237"/>
    </source>
</evidence>
<dbReference type="CDD" id="cd06339">
    <property type="entry name" value="PBP1_YraM_LppC_lipoprotein-like"/>
    <property type="match status" value="1"/>
</dbReference>
<evidence type="ECO:0000256" key="7">
    <source>
        <dbReference type="ARBA" id="ARBA00023288"/>
    </source>
</evidence>
<dbReference type="EMBL" id="LNYP01000028">
    <property type="protein sequence ID" value="KTD38379.1"/>
    <property type="molecule type" value="Genomic_DNA"/>
</dbReference>
<dbReference type="GO" id="GO:0031241">
    <property type="term" value="C:periplasmic side of cell outer membrane"/>
    <property type="evidence" value="ECO:0007669"/>
    <property type="project" value="TreeGrafter"/>
</dbReference>
<keyword evidence="4" id="KW-0472">Membrane</keyword>
<evidence type="ECO:0000256" key="3">
    <source>
        <dbReference type="ARBA" id="ARBA00022984"/>
    </source>
</evidence>
<evidence type="ECO:0000313" key="8">
    <source>
        <dbReference type="EMBL" id="KTD38379.1"/>
    </source>
</evidence>
<dbReference type="PANTHER" id="PTHR38038:SF1">
    <property type="entry name" value="PENICILLIN-BINDING PROTEIN ACTIVATOR LPOA"/>
    <property type="match status" value="1"/>
</dbReference>
<evidence type="ECO:0000256" key="5">
    <source>
        <dbReference type="ARBA" id="ARBA00023139"/>
    </source>
</evidence>
<dbReference type="Pfam" id="PF04348">
    <property type="entry name" value="LppC"/>
    <property type="match status" value="1"/>
</dbReference>
<dbReference type="PANTHER" id="PTHR38038">
    <property type="entry name" value="PENICILLIN-BINDING PROTEIN ACTIVATOR LPOA"/>
    <property type="match status" value="1"/>
</dbReference>